<evidence type="ECO:0000313" key="2">
    <source>
        <dbReference type="Proteomes" id="UP000248889"/>
    </source>
</evidence>
<comment type="caution">
    <text evidence="1">The sequence shown here is derived from an EMBL/GenBank/DDBJ whole genome shotgun (WGS) entry which is preliminary data.</text>
</comment>
<dbReference type="EMBL" id="QKYN01000116">
    <property type="protein sequence ID" value="RAG82355.1"/>
    <property type="molecule type" value="Genomic_DNA"/>
</dbReference>
<dbReference type="SUPFAM" id="SSF56024">
    <property type="entry name" value="Phospholipase D/nuclease"/>
    <property type="match status" value="1"/>
</dbReference>
<name>A0A2X0JZH5_9ACTN</name>
<dbReference type="Proteomes" id="UP000248889">
    <property type="component" value="Unassembled WGS sequence"/>
</dbReference>
<evidence type="ECO:0008006" key="3">
    <source>
        <dbReference type="Google" id="ProtNLM"/>
    </source>
</evidence>
<dbReference type="Gene3D" id="3.30.870.10">
    <property type="entry name" value="Endonuclease Chain A"/>
    <property type="match status" value="1"/>
</dbReference>
<reference evidence="1 2" key="1">
    <citation type="submission" date="2018-06" db="EMBL/GenBank/DDBJ databases">
        <title>Streptacidiphilus pinicola sp. nov., isolated from pine grove soil.</title>
        <authorList>
            <person name="Roh S.G."/>
            <person name="Park S."/>
            <person name="Kim M.-K."/>
            <person name="Yun B.-R."/>
            <person name="Park J."/>
            <person name="Kim M.J."/>
            <person name="Kim Y.S."/>
            <person name="Kim S.B."/>
        </authorList>
    </citation>
    <scope>NUCLEOTIDE SEQUENCE [LARGE SCALE GENOMIC DNA]</scope>
    <source>
        <strain evidence="1 2">MMS16-CNU450</strain>
    </source>
</reference>
<organism evidence="1 2">
    <name type="scientific">Streptacidiphilus pinicola</name>
    <dbReference type="NCBI Taxonomy" id="2219663"/>
    <lineage>
        <taxon>Bacteria</taxon>
        <taxon>Bacillati</taxon>
        <taxon>Actinomycetota</taxon>
        <taxon>Actinomycetes</taxon>
        <taxon>Kitasatosporales</taxon>
        <taxon>Streptomycetaceae</taxon>
        <taxon>Streptacidiphilus</taxon>
    </lineage>
</organism>
<dbReference type="OrthoDB" id="6181299at2"/>
<dbReference type="RefSeq" id="WP_111505564.1">
    <property type="nucleotide sequence ID" value="NZ_QKYN01000116.1"/>
</dbReference>
<gene>
    <name evidence="1" type="ORF">DN069_27940</name>
</gene>
<keyword evidence="2" id="KW-1185">Reference proteome</keyword>
<evidence type="ECO:0000313" key="1">
    <source>
        <dbReference type="EMBL" id="RAG82355.1"/>
    </source>
</evidence>
<protein>
    <recommendedName>
        <fullName evidence="3">Phospholipase D-like domain-containing protein</fullName>
    </recommendedName>
</protein>
<dbReference type="AlphaFoldDB" id="A0A2X0JZH5"/>
<proteinExistence type="predicted"/>
<sequence length="461" mass="51515">MPTFSPDSLLAVRFHNARPGLELVTIIDAALPVAPLTLSVEAQERKQLPLLDEFVLRLVSAKVNTTDGIGGVLGLEPSLVAKAVAEQFSLDHLTYGRRQPDTPAGRSPLRLTDKGQRAANELTITRPQRTEMVFVWDQLLRKVRPYDRHAVITKYRAGEDDLMLLPAGQHGDVQAADLSLGDLNLLLKDREDKREILVIRRVAQAPAARYLPAKVLVYADEARTDLQLGVVVDGELSHPHEIALLGCGGAQALGITVEAAPPRPTLHPDFERARIPLAEVTRRRAGAAQSQGAFSDSADLPHEEERDEIRAISVFEHPDLLDEALTSARRRILLISPWIRKKIVTTDFIAKLEGRLRAGVQVDIAYGYSDKPEESDADAIRRLHNLARRYSENFRFTRLKSTHAKVLLFDDVWITTSFNWLSFKGDPTRTFRSEEGTLVRGHDTADEQHQRYLDQITSEQA</sequence>
<accession>A0A2X0JZH5</accession>